<reference evidence="1" key="1">
    <citation type="submission" date="2021-03" db="EMBL/GenBank/DDBJ databases">
        <title>Draft genome sequence of rust myrtle Austropuccinia psidii MF-1, a brazilian biotype.</title>
        <authorList>
            <person name="Quecine M.C."/>
            <person name="Pachon D.M.R."/>
            <person name="Bonatelli M.L."/>
            <person name="Correr F.H."/>
            <person name="Franceschini L.M."/>
            <person name="Leite T.F."/>
            <person name="Margarido G.R.A."/>
            <person name="Almeida C.A."/>
            <person name="Ferrarezi J.A."/>
            <person name="Labate C.A."/>
        </authorList>
    </citation>
    <scope>NUCLEOTIDE SEQUENCE</scope>
    <source>
        <strain evidence="1">MF-1</strain>
    </source>
</reference>
<protein>
    <submittedName>
        <fullName evidence="1">Uncharacterized protein</fullName>
    </submittedName>
</protein>
<evidence type="ECO:0000313" key="1">
    <source>
        <dbReference type="EMBL" id="MBW0499342.1"/>
    </source>
</evidence>
<name>A0A9Q3DC46_9BASI</name>
<dbReference type="EMBL" id="AVOT02015220">
    <property type="protein sequence ID" value="MBW0499342.1"/>
    <property type="molecule type" value="Genomic_DNA"/>
</dbReference>
<evidence type="ECO:0000313" key="2">
    <source>
        <dbReference type="Proteomes" id="UP000765509"/>
    </source>
</evidence>
<gene>
    <name evidence="1" type="ORF">O181_039057</name>
</gene>
<proteinExistence type="predicted"/>
<dbReference type="Proteomes" id="UP000765509">
    <property type="component" value="Unassembled WGS sequence"/>
</dbReference>
<sequence>METIRGQQISSKKGLPSSSGEVFPFFNALHTQGPGVVHIWYNIPLCTIFSQKSNGDTFRTHLPDSKSSPKSITNFEEGPLAIQSDNSLVATRRPFEDPNHLALQRLGCHFLIRTILREILRVYQYFQSF</sequence>
<comment type="caution">
    <text evidence="1">The sequence shown here is derived from an EMBL/GenBank/DDBJ whole genome shotgun (WGS) entry which is preliminary data.</text>
</comment>
<accession>A0A9Q3DC46</accession>
<organism evidence="1 2">
    <name type="scientific">Austropuccinia psidii MF-1</name>
    <dbReference type="NCBI Taxonomy" id="1389203"/>
    <lineage>
        <taxon>Eukaryota</taxon>
        <taxon>Fungi</taxon>
        <taxon>Dikarya</taxon>
        <taxon>Basidiomycota</taxon>
        <taxon>Pucciniomycotina</taxon>
        <taxon>Pucciniomycetes</taxon>
        <taxon>Pucciniales</taxon>
        <taxon>Sphaerophragmiaceae</taxon>
        <taxon>Austropuccinia</taxon>
    </lineage>
</organism>
<dbReference type="AlphaFoldDB" id="A0A9Q3DC46"/>
<keyword evidence="2" id="KW-1185">Reference proteome</keyword>